<gene>
    <name evidence="1" type="ORF">GCM10022378_11380</name>
</gene>
<reference evidence="2" key="1">
    <citation type="journal article" date="2019" name="Int. J. Syst. Evol. Microbiol.">
        <title>The Global Catalogue of Microorganisms (GCM) 10K type strain sequencing project: providing services to taxonomists for standard genome sequencing and annotation.</title>
        <authorList>
            <consortium name="The Broad Institute Genomics Platform"/>
            <consortium name="The Broad Institute Genome Sequencing Center for Infectious Disease"/>
            <person name="Wu L."/>
            <person name="Ma J."/>
        </authorList>
    </citation>
    <scope>NUCLEOTIDE SEQUENCE [LARGE SCALE GENOMIC DNA]</scope>
    <source>
        <strain evidence="2">JCM 16981</strain>
    </source>
</reference>
<dbReference type="Proteomes" id="UP001500920">
    <property type="component" value="Unassembled WGS sequence"/>
</dbReference>
<dbReference type="RefSeq" id="WP_344702302.1">
    <property type="nucleotide sequence ID" value="NZ_BAABCK010000021.1"/>
</dbReference>
<name>A0ABP7ESW4_9STAP</name>
<dbReference type="EMBL" id="BAABCK010000021">
    <property type="protein sequence ID" value="GAA3723029.1"/>
    <property type="molecule type" value="Genomic_DNA"/>
</dbReference>
<comment type="caution">
    <text evidence="1">The sequence shown here is derived from an EMBL/GenBank/DDBJ whole genome shotgun (WGS) entry which is preliminary data.</text>
</comment>
<evidence type="ECO:0000313" key="1">
    <source>
        <dbReference type="EMBL" id="GAA3723029.1"/>
    </source>
</evidence>
<keyword evidence="2" id="KW-1185">Reference proteome</keyword>
<protein>
    <submittedName>
        <fullName evidence="1">Uncharacterized protein</fullName>
    </submittedName>
</protein>
<proteinExistence type="predicted"/>
<organism evidence="1 2">
    <name type="scientific">Salinicoccus jeotgali</name>
    <dbReference type="NCBI Taxonomy" id="381634"/>
    <lineage>
        <taxon>Bacteria</taxon>
        <taxon>Bacillati</taxon>
        <taxon>Bacillota</taxon>
        <taxon>Bacilli</taxon>
        <taxon>Bacillales</taxon>
        <taxon>Staphylococcaceae</taxon>
        <taxon>Salinicoccus</taxon>
    </lineage>
</organism>
<evidence type="ECO:0000313" key="2">
    <source>
        <dbReference type="Proteomes" id="UP001500920"/>
    </source>
</evidence>
<accession>A0ABP7ESW4</accession>
<sequence length="126" mass="14471">MASGAKRRKKKVYRYLRHGNIMAEGTVETIAKRMGKSEMGIYQIAYRTKKGLIKGAEKVVEYGKYEPVYDLIRDGALESTGTIEELSEALFLSKETIKTYVSKKERHNIEVKYRGTKLVKLEEMSE</sequence>